<dbReference type="InterPro" id="IPR036380">
    <property type="entry name" value="Isochorismatase-like_sf"/>
</dbReference>
<evidence type="ECO:0000256" key="1">
    <source>
        <dbReference type="ARBA" id="ARBA00022801"/>
    </source>
</evidence>
<dbReference type="InterPro" id="IPR050272">
    <property type="entry name" value="Isochorismatase-like_hydrls"/>
</dbReference>
<keyword evidence="1" id="KW-0378">Hydrolase</keyword>
<dbReference type="PANTHER" id="PTHR43540">
    <property type="entry name" value="PEROXYUREIDOACRYLATE/UREIDOACRYLATE AMIDOHYDROLASE-RELATED"/>
    <property type="match status" value="1"/>
</dbReference>
<evidence type="ECO:0000259" key="2">
    <source>
        <dbReference type="Pfam" id="PF00857"/>
    </source>
</evidence>
<gene>
    <name evidence="3" type="ORF">EV688_10221</name>
</gene>
<reference evidence="3 4" key="1">
    <citation type="submission" date="2019-03" db="EMBL/GenBank/DDBJ databases">
        <title>Genomic Encyclopedia of Type Strains, Phase IV (KMG-IV): sequencing the most valuable type-strain genomes for metagenomic binning, comparative biology and taxonomic classification.</title>
        <authorList>
            <person name="Goeker M."/>
        </authorList>
    </citation>
    <scope>NUCLEOTIDE SEQUENCE [LARGE SCALE GENOMIC DNA]</scope>
    <source>
        <strain evidence="3 4">DSM 23344</strain>
    </source>
</reference>
<name>A0A4R2KUJ8_9GAMM</name>
<proteinExistence type="predicted"/>
<dbReference type="InterPro" id="IPR000868">
    <property type="entry name" value="Isochorismatase-like_dom"/>
</dbReference>
<dbReference type="RefSeq" id="WP_117314388.1">
    <property type="nucleotide sequence ID" value="NZ_QQSW01000001.1"/>
</dbReference>
<dbReference type="Gene3D" id="3.40.50.850">
    <property type="entry name" value="Isochorismatase-like"/>
    <property type="match status" value="1"/>
</dbReference>
<evidence type="ECO:0000313" key="3">
    <source>
        <dbReference type="EMBL" id="TCO77564.1"/>
    </source>
</evidence>
<organism evidence="3 4">
    <name type="scientific">Chromatocurvus halotolerans</name>
    <dbReference type="NCBI Taxonomy" id="1132028"/>
    <lineage>
        <taxon>Bacteria</taxon>
        <taxon>Pseudomonadati</taxon>
        <taxon>Pseudomonadota</taxon>
        <taxon>Gammaproteobacteria</taxon>
        <taxon>Cellvibrionales</taxon>
        <taxon>Halieaceae</taxon>
        <taxon>Chromatocurvus</taxon>
    </lineage>
</organism>
<dbReference type="Pfam" id="PF00857">
    <property type="entry name" value="Isochorismatase"/>
    <property type="match status" value="1"/>
</dbReference>
<evidence type="ECO:0000313" key="4">
    <source>
        <dbReference type="Proteomes" id="UP000294980"/>
    </source>
</evidence>
<dbReference type="Proteomes" id="UP000294980">
    <property type="component" value="Unassembled WGS sequence"/>
</dbReference>
<keyword evidence="4" id="KW-1185">Reference proteome</keyword>
<dbReference type="PANTHER" id="PTHR43540:SF1">
    <property type="entry name" value="ISOCHORISMATASE HYDROLASE"/>
    <property type="match status" value="1"/>
</dbReference>
<dbReference type="EMBL" id="SLWX01000002">
    <property type="protein sequence ID" value="TCO77564.1"/>
    <property type="molecule type" value="Genomic_DNA"/>
</dbReference>
<accession>A0A4R2KUJ8</accession>
<dbReference type="SUPFAM" id="SSF52499">
    <property type="entry name" value="Isochorismatase-like hydrolases"/>
    <property type="match status" value="1"/>
</dbReference>
<protein>
    <submittedName>
        <fullName evidence="3">Nicotinamidase-related amidase</fullName>
    </submittedName>
</protein>
<comment type="caution">
    <text evidence="3">The sequence shown here is derived from an EMBL/GenBank/DDBJ whole genome shotgun (WGS) entry which is preliminary data.</text>
</comment>
<dbReference type="GO" id="GO:0016787">
    <property type="term" value="F:hydrolase activity"/>
    <property type="evidence" value="ECO:0007669"/>
    <property type="project" value="UniProtKB-KW"/>
</dbReference>
<dbReference type="AlphaFoldDB" id="A0A4R2KUJ8"/>
<feature type="domain" description="Isochorismatase-like" evidence="2">
    <location>
        <begin position="36"/>
        <end position="208"/>
    </location>
</feature>
<sequence>MTDSRNDEPDDDHAESLAQSYRRAYDNRIGFGRKPALILVDFVRAYFDRDCELYADVQPALDAALRVRAAAREAQIPVIYTNVVFHESGMNGGRFFQKALPLRHFVAGNPMGAWADGLEPAASELVISKQYASAFFATSLSSTLTAMGIDTLLITGVTTSGCIRATCVDSCQHGFIPIVVEEACGDRHPAPHASNLFDMDAKYGDVCSEHEVVVWLSGLGQSVRR</sequence>
<dbReference type="OrthoDB" id="5360912at2"/>